<dbReference type="EMBL" id="JAEMNX010000003">
    <property type="protein sequence ID" value="MBJ7536985.1"/>
    <property type="molecule type" value="Genomic_DNA"/>
</dbReference>
<accession>A0A934JJ16</accession>
<sequence>MQTATPHGLKQSFEQLTVLLRMMPPQEVRQKIWRSWKEEKKTIEATQ</sequence>
<dbReference type="RefSeq" id="WP_199467165.1">
    <property type="nucleotide sequence ID" value="NZ_JAEMNX010000003.1"/>
</dbReference>
<proteinExistence type="predicted"/>
<dbReference type="AlphaFoldDB" id="A0A934JJ16"/>
<keyword evidence="2" id="KW-1185">Reference proteome</keyword>
<dbReference type="Proteomes" id="UP000628710">
    <property type="component" value="Unassembled WGS sequence"/>
</dbReference>
<name>A0A934JJ16_9GAMM</name>
<comment type="caution">
    <text evidence="1">The sequence shown here is derived from an EMBL/GenBank/DDBJ whole genome shotgun (WGS) entry which is preliminary data.</text>
</comment>
<reference evidence="1" key="1">
    <citation type="submission" date="2020-12" db="EMBL/GenBank/DDBJ databases">
        <title>Marinomonas arctica sp. nov., a psychrotolerant bacterium isolated from the Arctic.</title>
        <authorList>
            <person name="Zhang Y."/>
        </authorList>
    </citation>
    <scope>NUCLEOTIDE SEQUENCE</scope>
    <source>
        <strain evidence="1">C1424</strain>
    </source>
</reference>
<organism evidence="1 2">
    <name type="scientific">Marinomonas transparens</name>
    <dbReference type="NCBI Taxonomy" id="2795388"/>
    <lineage>
        <taxon>Bacteria</taxon>
        <taxon>Pseudomonadati</taxon>
        <taxon>Pseudomonadota</taxon>
        <taxon>Gammaproteobacteria</taxon>
        <taxon>Oceanospirillales</taxon>
        <taxon>Oceanospirillaceae</taxon>
        <taxon>Marinomonas</taxon>
    </lineage>
</organism>
<evidence type="ECO:0000313" key="2">
    <source>
        <dbReference type="Proteomes" id="UP000628710"/>
    </source>
</evidence>
<protein>
    <submittedName>
        <fullName evidence="1">Uncharacterized protein</fullName>
    </submittedName>
</protein>
<gene>
    <name evidence="1" type="ORF">I8J31_04745</name>
</gene>
<evidence type="ECO:0000313" key="1">
    <source>
        <dbReference type="EMBL" id="MBJ7536985.1"/>
    </source>
</evidence>